<feature type="signal peptide" evidence="1">
    <location>
        <begin position="1"/>
        <end position="32"/>
    </location>
</feature>
<dbReference type="PROSITE" id="PS51257">
    <property type="entry name" value="PROKAR_LIPOPROTEIN"/>
    <property type="match status" value="1"/>
</dbReference>
<accession>A0A5B9MA24</accession>
<dbReference type="KEGG" id="smam:Mal15_01030"/>
<evidence type="ECO:0000313" key="3">
    <source>
        <dbReference type="Proteomes" id="UP000321353"/>
    </source>
</evidence>
<proteinExistence type="predicted"/>
<organism evidence="2 3">
    <name type="scientific">Stieleria maiorica</name>
    <dbReference type="NCBI Taxonomy" id="2795974"/>
    <lineage>
        <taxon>Bacteria</taxon>
        <taxon>Pseudomonadati</taxon>
        <taxon>Planctomycetota</taxon>
        <taxon>Planctomycetia</taxon>
        <taxon>Pirellulales</taxon>
        <taxon>Pirellulaceae</taxon>
        <taxon>Stieleria</taxon>
    </lineage>
</organism>
<sequence length="333" mass="35896" precursor="true">MIRTRCYTNPLPQLVTACLVVFAAGFSTSGTAGGQASAAARPPHRVRLSPPLASTADSTQHWYARPLTTLDGTIVTFDTDQLSILIGDQTAPTRVASERVNAIELTDAPADQVAALDLFHQGDFAAALPALVRCISDQDASDRPPVWRQQWLSMMAAQAALRSGRGDIALELVRQLDARPLPLMILGILPIDWTGTVGDDPTFVQTAAEHAASDSLAVKLVVASWLLRSPKYRSAAEAALVRLAGQEDRRTIALLARQLTHRTAPPPVIKANLNSIEAEIQQLPMALQTAPMISMLNLVRQSGLEDAAKKWQLLLELAAPTWHPDLPPDVTTP</sequence>
<feature type="chain" id="PRO_5022846849" description="Secreted protein" evidence="1">
    <location>
        <begin position="33"/>
        <end position="333"/>
    </location>
</feature>
<dbReference type="Proteomes" id="UP000321353">
    <property type="component" value="Chromosome"/>
</dbReference>
<protein>
    <recommendedName>
        <fullName evidence="4">Secreted protein</fullName>
    </recommendedName>
</protein>
<gene>
    <name evidence="2" type="ORF">Mal15_01030</name>
</gene>
<evidence type="ECO:0000313" key="2">
    <source>
        <dbReference type="EMBL" id="QEF96077.1"/>
    </source>
</evidence>
<dbReference type="EMBL" id="CP036264">
    <property type="protein sequence ID" value="QEF96077.1"/>
    <property type="molecule type" value="Genomic_DNA"/>
</dbReference>
<name>A0A5B9MA24_9BACT</name>
<dbReference type="AlphaFoldDB" id="A0A5B9MA24"/>
<evidence type="ECO:0000256" key="1">
    <source>
        <dbReference type="SAM" id="SignalP"/>
    </source>
</evidence>
<reference evidence="2 3" key="1">
    <citation type="submission" date="2019-02" db="EMBL/GenBank/DDBJ databases">
        <title>Planctomycetal bacteria perform biofilm scaping via a novel small molecule.</title>
        <authorList>
            <person name="Jeske O."/>
            <person name="Boedeker C."/>
            <person name="Wiegand S."/>
            <person name="Breitling P."/>
            <person name="Kallscheuer N."/>
            <person name="Jogler M."/>
            <person name="Rohde M."/>
            <person name="Petersen J."/>
            <person name="Medema M.H."/>
            <person name="Surup F."/>
            <person name="Jogler C."/>
        </authorList>
    </citation>
    <scope>NUCLEOTIDE SEQUENCE [LARGE SCALE GENOMIC DNA]</scope>
    <source>
        <strain evidence="2 3">Mal15</strain>
    </source>
</reference>
<keyword evidence="1" id="KW-0732">Signal</keyword>
<keyword evidence="3" id="KW-1185">Reference proteome</keyword>
<evidence type="ECO:0008006" key="4">
    <source>
        <dbReference type="Google" id="ProtNLM"/>
    </source>
</evidence>